<reference evidence="3 4" key="1">
    <citation type="submission" date="2016-12" db="EMBL/GenBank/DDBJ databases">
        <authorList>
            <person name="Song W.-J."/>
            <person name="Kurnit D.M."/>
        </authorList>
    </citation>
    <scope>NUCLEOTIDE SEQUENCE [LARGE SCALE GENOMIC DNA]</scope>
    <source>
        <strain evidence="3 4">CGMCC 1.10808</strain>
    </source>
</reference>
<dbReference type="InterPro" id="IPR017581">
    <property type="entry name" value="AtpR-like"/>
</dbReference>
<evidence type="ECO:0000256" key="2">
    <source>
        <dbReference type="SAM" id="Phobius"/>
    </source>
</evidence>
<dbReference type="Proteomes" id="UP000184066">
    <property type="component" value="Unassembled WGS sequence"/>
</dbReference>
<protein>
    <submittedName>
        <fullName evidence="3">N-ATPase, AtpR subunit</fullName>
    </submittedName>
</protein>
<keyword evidence="2" id="KW-0472">Membrane</keyword>
<gene>
    <name evidence="3" type="ORF">SAMN05216200_10282</name>
</gene>
<feature type="region of interest" description="Disordered" evidence="1">
    <location>
        <begin position="92"/>
        <end position="119"/>
    </location>
</feature>
<dbReference type="AlphaFoldDB" id="A0A1M7S914"/>
<evidence type="ECO:0000313" key="3">
    <source>
        <dbReference type="EMBL" id="SHN55067.1"/>
    </source>
</evidence>
<evidence type="ECO:0000313" key="4">
    <source>
        <dbReference type="Proteomes" id="UP000184066"/>
    </source>
</evidence>
<name>A0A1M7S914_9RHOB</name>
<feature type="compositionally biased region" description="Basic and acidic residues" evidence="1">
    <location>
        <begin position="103"/>
        <end position="119"/>
    </location>
</feature>
<feature type="transmembrane region" description="Helical" evidence="2">
    <location>
        <begin position="68"/>
        <end position="84"/>
    </location>
</feature>
<dbReference type="STRING" id="1189325.SAMN04488119_103426"/>
<accession>A0A1M7S914</accession>
<dbReference type="EMBL" id="FRDL01000002">
    <property type="protein sequence ID" value="SHN55067.1"/>
    <property type="molecule type" value="Genomic_DNA"/>
</dbReference>
<keyword evidence="2" id="KW-1133">Transmembrane helix</keyword>
<evidence type="ECO:0000256" key="1">
    <source>
        <dbReference type="SAM" id="MobiDB-lite"/>
    </source>
</evidence>
<keyword evidence="4" id="KW-1185">Reference proteome</keyword>
<organism evidence="3 4">
    <name type="scientific">Oceanicella actignis</name>
    <dbReference type="NCBI Taxonomy" id="1189325"/>
    <lineage>
        <taxon>Bacteria</taxon>
        <taxon>Pseudomonadati</taxon>
        <taxon>Pseudomonadota</taxon>
        <taxon>Alphaproteobacteria</taxon>
        <taxon>Rhodobacterales</taxon>
        <taxon>Paracoccaceae</taxon>
        <taxon>Oceanicella</taxon>
    </lineage>
</organism>
<proteinExistence type="predicted"/>
<dbReference type="RefSeq" id="WP_072746184.1">
    <property type="nucleotide sequence ID" value="NZ_FOHL01000003.1"/>
</dbReference>
<dbReference type="Pfam" id="PF12966">
    <property type="entry name" value="AtpR"/>
    <property type="match status" value="1"/>
</dbReference>
<feature type="transmembrane region" description="Helical" evidence="2">
    <location>
        <begin position="12"/>
        <end position="30"/>
    </location>
</feature>
<keyword evidence="2" id="KW-0812">Transmembrane</keyword>
<sequence length="119" mass="12027">MTPPTLAPALEAAAFAAAGAALGMVYLALLRRATPAAGAAGPMRAAALALGRLTLAGAAFWLAAQRGAGPLLALFAGFLLARRLRMRAALRELDAGPRPPAHRGADPGARDAPQDGKRP</sequence>